<accession>A0A815ZAK5</accession>
<keyword evidence="1" id="KW-0812">Transmembrane</keyword>
<evidence type="ECO:0000313" key="3">
    <source>
        <dbReference type="EMBL" id="CAF1581044.1"/>
    </source>
</evidence>
<keyword evidence="1" id="KW-0472">Membrane</keyword>
<proteinExistence type="predicted"/>
<comment type="caution">
    <text evidence="3">The sequence shown here is derived from an EMBL/GenBank/DDBJ whole genome shotgun (WGS) entry which is preliminary data.</text>
</comment>
<evidence type="ECO:0000256" key="1">
    <source>
        <dbReference type="SAM" id="Phobius"/>
    </source>
</evidence>
<keyword evidence="4" id="KW-1185">Reference proteome</keyword>
<feature type="transmembrane region" description="Helical" evidence="1">
    <location>
        <begin position="53"/>
        <end position="72"/>
    </location>
</feature>
<keyword evidence="1" id="KW-1133">Transmembrane helix</keyword>
<dbReference type="EMBL" id="CAJNOR010005956">
    <property type="protein sequence ID" value="CAF1581044.1"/>
    <property type="molecule type" value="Genomic_DNA"/>
</dbReference>
<protein>
    <submittedName>
        <fullName evidence="3">Uncharacterized protein</fullName>
    </submittedName>
</protein>
<evidence type="ECO:0000313" key="4">
    <source>
        <dbReference type="Proteomes" id="UP000663828"/>
    </source>
</evidence>
<gene>
    <name evidence="2" type="ORF">EDS130_LOCUS7824</name>
    <name evidence="3" type="ORF">XAT740_LOCUS45514</name>
</gene>
<sequence length="113" mass="11976">MATGLDGTTKRNVDSSMAEILEAIKVTGTFQRLVVEYYSNGTIKRIEKELNHFAIITVGLTTIAFGVTVHFLGPSNVTEYAKAALAAAQAVEAVSSVARGKPVPNGLMHPMGI</sequence>
<dbReference type="Proteomes" id="UP000663828">
    <property type="component" value="Unassembled WGS sequence"/>
</dbReference>
<dbReference type="EMBL" id="CAJNOJ010000024">
    <property type="protein sequence ID" value="CAF0861274.1"/>
    <property type="molecule type" value="Genomic_DNA"/>
</dbReference>
<evidence type="ECO:0000313" key="2">
    <source>
        <dbReference type="EMBL" id="CAF0861274.1"/>
    </source>
</evidence>
<organism evidence="3 4">
    <name type="scientific">Adineta ricciae</name>
    <name type="common">Rotifer</name>
    <dbReference type="NCBI Taxonomy" id="249248"/>
    <lineage>
        <taxon>Eukaryota</taxon>
        <taxon>Metazoa</taxon>
        <taxon>Spiralia</taxon>
        <taxon>Gnathifera</taxon>
        <taxon>Rotifera</taxon>
        <taxon>Eurotatoria</taxon>
        <taxon>Bdelloidea</taxon>
        <taxon>Adinetida</taxon>
        <taxon>Adinetidae</taxon>
        <taxon>Adineta</taxon>
    </lineage>
</organism>
<reference evidence="3" key="1">
    <citation type="submission" date="2021-02" db="EMBL/GenBank/DDBJ databases">
        <authorList>
            <person name="Nowell W R."/>
        </authorList>
    </citation>
    <scope>NUCLEOTIDE SEQUENCE</scope>
</reference>
<dbReference type="AlphaFoldDB" id="A0A815ZAK5"/>
<dbReference type="Proteomes" id="UP000663852">
    <property type="component" value="Unassembled WGS sequence"/>
</dbReference>
<name>A0A815ZAK5_ADIRI</name>